<dbReference type="AlphaFoldDB" id="A0A8S1RMB9"/>
<organism evidence="1 2">
    <name type="scientific">Paramecium sonneborni</name>
    <dbReference type="NCBI Taxonomy" id="65129"/>
    <lineage>
        <taxon>Eukaryota</taxon>
        <taxon>Sar</taxon>
        <taxon>Alveolata</taxon>
        <taxon>Ciliophora</taxon>
        <taxon>Intramacronucleata</taxon>
        <taxon>Oligohymenophorea</taxon>
        <taxon>Peniculida</taxon>
        <taxon>Parameciidae</taxon>
        <taxon>Paramecium</taxon>
    </lineage>
</organism>
<comment type="caution">
    <text evidence="1">The sequence shown here is derived from an EMBL/GenBank/DDBJ whole genome shotgun (WGS) entry which is preliminary data.</text>
</comment>
<keyword evidence="2" id="KW-1185">Reference proteome</keyword>
<evidence type="ECO:0000313" key="2">
    <source>
        <dbReference type="Proteomes" id="UP000692954"/>
    </source>
</evidence>
<name>A0A8S1RMB9_9CILI</name>
<sequence length="154" mass="18558">MIFWQSKKANKPLPLKKEFIKNKWNFLVQVESLKLEGKEDKAIDFYGKYQKQLYSFFLVQKDRFQEIWICEILGQVIILQRFLFIQKKVYTQKVHIDQKKQSIVGIKGLNQIKINLDFTRTNQNFQKKKITNLKTWYIRGINQQLECQLKGLLL</sequence>
<protein>
    <submittedName>
        <fullName evidence="1">Uncharacterized protein</fullName>
    </submittedName>
</protein>
<reference evidence="1" key="1">
    <citation type="submission" date="2021-01" db="EMBL/GenBank/DDBJ databases">
        <authorList>
            <consortium name="Genoscope - CEA"/>
            <person name="William W."/>
        </authorList>
    </citation>
    <scope>NUCLEOTIDE SEQUENCE</scope>
</reference>
<dbReference type="Proteomes" id="UP000692954">
    <property type="component" value="Unassembled WGS sequence"/>
</dbReference>
<gene>
    <name evidence="1" type="ORF">PSON_ATCC_30995.1.T2440013</name>
</gene>
<evidence type="ECO:0000313" key="1">
    <source>
        <dbReference type="EMBL" id="CAD8129781.1"/>
    </source>
</evidence>
<proteinExistence type="predicted"/>
<dbReference type="EMBL" id="CAJJDN010000244">
    <property type="protein sequence ID" value="CAD8129781.1"/>
    <property type="molecule type" value="Genomic_DNA"/>
</dbReference>
<accession>A0A8S1RMB9</accession>